<evidence type="ECO:0000256" key="1">
    <source>
        <dbReference type="SAM" id="MobiDB-lite"/>
    </source>
</evidence>
<keyword evidence="3" id="KW-1185">Reference proteome</keyword>
<dbReference type="EMBL" id="BAABIG010000052">
    <property type="protein sequence ID" value="GAA4811220.1"/>
    <property type="molecule type" value="Genomic_DNA"/>
</dbReference>
<evidence type="ECO:0008006" key="4">
    <source>
        <dbReference type="Google" id="ProtNLM"/>
    </source>
</evidence>
<evidence type="ECO:0000313" key="3">
    <source>
        <dbReference type="Proteomes" id="UP001501265"/>
    </source>
</evidence>
<evidence type="ECO:0000313" key="2">
    <source>
        <dbReference type="EMBL" id="GAA4811220.1"/>
    </source>
</evidence>
<feature type="region of interest" description="Disordered" evidence="1">
    <location>
        <begin position="1"/>
        <end position="26"/>
    </location>
</feature>
<comment type="caution">
    <text evidence="2">The sequence shown here is derived from an EMBL/GenBank/DDBJ whole genome shotgun (WGS) entry which is preliminary data.</text>
</comment>
<dbReference type="RefSeq" id="WP_345622114.1">
    <property type="nucleotide sequence ID" value="NZ_BAABIG010000052.1"/>
</dbReference>
<proteinExistence type="predicted"/>
<dbReference type="Proteomes" id="UP001501265">
    <property type="component" value="Unassembled WGS sequence"/>
</dbReference>
<feature type="region of interest" description="Disordered" evidence="1">
    <location>
        <begin position="162"/>
        <end position="257"/>
    </location>
</feature>
<name>A0ABP9CL24_9ACTN</name>
<feature type="compositionally biased region" description="Low complexity" evidence="1">
    <location>
        <begin position="228"/>
        <end position="241"/>
    </location>
</feature>
<gene>
    <name evidence="2" type="ORF">GCM10023220_47660</name>
</gene>
<protein>
    <recommendedName>
        <fullName evidence="4">ATP synthase F0 subunit B</fullName>
    </recommendedName>
</protein>
<reference evidence="3" key="1">
    <citation type="journal article" date="2019" name="Int. J. Syst. Evol. Microbiol.">
        <title>The Global Catalogue of Microorganisms (GCM) 10K type strain sequencing project: providing services to taxonomists for standard genome sequencing and annotation.</title>
        <authorList>
            <consortium name="The Broad Institute Genomics Platform"/>
            <consortium name="The Broad Institute Genome Sequencing Center for Infectious Disease"/>
            <person name="Wu L."/>
            <person name="Ma J."/>
        </authorList>
    </citation>
    <scope>NUCLEOTIDE SEQUENCE [LARGE SCALE GENOMIC DNA]</scope>
    <source>
        <strain evidence="3">JCM 18081</strain>
    </source>
</reference>
<sequence>MNAFEETGRTGGKAPAAAKTAQDKAGEGVGLVSDKAAGVAGTAKDQATQVAEEATSQARDLAGEVRDQLRAQAGAQTQNVAATVRRLADELKQMSDGADTDSTAVAAVRQTANAGHRVASRLEERGPDGLLGDLRDFARRKPGVFLAGAALAGFAVARAGKGISAAGSSGAPPEGDERARPGALPAASPGPPLSSAPGGTPARAVYEDPLDTYGQSQPPHVTPAGQRGSAAPAAPGPATSPTAPPVRSEPWRTVEGD</sequence>
<accession>A0ABP9CL24</accession>
<feature type="compositionally biased region" description="Low complexity" evidence="1">
    <location>
        <begin position="162"/>
        <end position="171"/>
    </location>
</feature>
<organism evidence="2 3">
    <name type="scientific">Streptomyces ziwulingensis</name>
    <dbReference type="NCBI Taxonomy" id="1045501"/>
    <lineage>
        <taxon>Bacteria</taxon>
        <taxon>Bacillati</taxon>
        <taxon>Actinomycetota</taxon>
        <taxon>Actinomycetes</taxon>
        <taxon>Kitasatosporales</taxon>
        <taxon>Streptomycetaceae</taxon>
        <taxon>Streptomyces</taxon>
    </lineage>
</organism>